<dbReference type="Proteomes" id="UP000239290">
    <property type="component" value="Unassembled WGS sequence"/>
</dbReference>
<evidence type="ECO:0000313" key="2">
    <source>
        <dbReference type="EMBL" id="PQP19525.1"/>
    </source>
</evidence>
<protein>
    <recommendedName>
        <fullName evidence="1">AMP-dependent synthetase/ligase domain-containing protein</fullName>
    </recommendedName>
</protein>
<evidence type="ECO:0000313" key="3">
    <source>
        <dbReference type="Proteomes" id="UP000239290"/>
    </source>
</evidence>
<dbReference type="InterPro" id="IPR000873">
    <property type="entry name" value="AMP-dep_synth/lig_dom"/>
</dbReference>
<dbReference type="InterPro" id="IPR042099">
    <property type="entry name" value="ANL_N_sf"/>
</dbReference>
<evidence type="ECO:0000259" key="1">
    <source>
        <dbReference type="Pfam" id="PF00501"/>
    </source>
</evidence>
<proteinExistence type="predicted"/>
<reference evidence="3" key="1">
    <citation type="submission" date="2018-02" db="EMBL/GenBank/DDBJ databases">
        <title>Draft genome sequencing of Rhodococcus opacus KU647198.</title>
        <authorList>
            <person name="Zheng B.-X."/>
        </authorList>
    </citation>
    <scope>NUCLEOTIDE SEQUENCE [LARGE SCALE GENOMIC DNA]</scope>
    <source>
        <strain evidence="3">04-OD7</strain>
    </source>
</reference>
<dbReference type="EMBL" id="PUIO01000044">
    <property type="protein sequence ID" value="PQP19525.1"/>
    <property type="molecule type" value="Genomic_DNA"/>
</dbReference>
<dbReference type="Gene3D" id="3.40.50.12780">
    <property type="entry name" value="N-terminal domain of ligase-like"/>
    <property type="match status" value="1"/>
</dbReference>
<dbReference type="Pfam" id="PF00501">
    <property type="entry name" value="AMP-binding"/>
    <property type="match status" value="1"/>
</dbReference>
<organism evidence="2 3">
    <name type="scientific">Rhodococcus opacus</name>
    <name type="common">Nocardia opaca</name>
    <dbReference type="NCBI Taxonomy" id="37919"/>
    <lineage>
        <taxon>Bacteria</taxon>
        <taxon>Bacillati</taxon>
        <taxon>Actinomycetota</taxon>
        <taxon>Actinomycetes</taxon>
        <taxon>Mycobacteriales</taxon>
        <taxon>Nocardiaceae</taxon>
        <taxon>Rhodococcus</taxon>
    </lineage>
</organism>
<sequence>MYLTQGLHRAAQQTPNRPTTIFRDRVFTFAEQRDRVARLAGGLRALGVRDGDRVAMLALNSDRYSEYYLMGVDRRAFGR</sequence>
<feature type="domain" description="AMP-dependent synthetase/ligase" evidence="1">
    <location>
        <begin position="8"/>
        <end position="65"/>
    </location>
</feature>
<name>A0A2S8IXT6_RHOOP</name>
<accession>A0A2S8IXT6</accession>
<dbReference type="AlphaFoldDB" id="A0A2S8IXT6"/>
<gene>
    <name evidence="2" type="ORF">C5613_30090</name>
</gene>
<comment type="caution">
    <text evidence="2">The sequence shown here is derived from an EMBL/GenBank/DDBJ whole genome shotgun (WGS) entry which is preliminary data.</text>
</comment>
<dbReference type="SUPFAM" id="SSF56801">
    <property type="entry name" value="Acetyl-CoA synthetase-like"/>
    <property type="match status" value="1"/>
</dbReference>